<feature type="transmembrane region" description="Helical" evidence="2">
    <location>
        <begin position="122"/>
        <end position="141"/>
    </location>
</feature>
<feature type="transmembrane region" description="Helical" evidence="2">
    <location>
        <begin position="67"/>
        <end position="86"/>
    </location>
</feature>
<evidence type="ECO:0000313" key="4">
    <source>
        <dbReference type="EMBL" id="QDZ39179.1"/>
    </source>
</evidence>
<keyword evidence="5" id="KW-1185">Reference proteome</keyword>
<proteinExistence type="inferred from homology"/>
<feature type="transmembrane region" description="Helical" evidence="2">
    <location>
        <begin position="98"/>
        <end position="116"/>
    </location>
</feature>
<dbReference type="GO" id="GO:0016020">
    <property type="term" value="C:membrane"/>
    <property type="evidence" value="ECO:0007669"/>
    <property type="project" value="InterPro"/>
</dbReference>
<dbReference type="InterPro" id="IPR000620">
    <property type="entry name" value="EamA_dom"/>
</dbReference>
<sequence>MLAFQGELAALFAAFLWASSSVVYSRLGEQLSPLFLNFLKGAIALFLLGITLLITSNGVPYLPRYSIIILTISGVIGVGFGDTVFFSSLKYLGARRALLFETLAPPLAAIIALIFLQEALSVYSWLGIGLTLVGVATVISERASNQDITRNELIVGSLLGLGGAIAQAVGAVLSRVAFTDFDVSPLWSTTIRLTAGTLFLIPLLYPLRQELQIPSLKWSWRLWTIIFLTAFASTYLAIWLQQISLKFTATGIAQTLSSTSPLFVLPIVAFLKEPITLRAVGGVIISIAGIALLFIY</sequence>
<evidence type="ECO:0000259" key="3">
    <source>
        <dbReference type="Pfam" id="PF00892"/>
    </source>
</evidence>
<feature type="domain" description="EamA" evidence="3">
    <location>
        <begin position="156"/>
        <end position="294"/>
    </location>
</feature>
<dbReference type="Pfam" id="PF00892">
    <property type="entry name" value="EamA"/>
    <property type="match status" value="2"/>
</dbReference>
<accession>A0A5B8NM70</accession>
<feature type="transmembrane region" description="Helical" evidence="2">
    <location>
        <begin position="186"/>
        <end position="207"/>
    </location>
</feature>
<dbReference type="KEGG" id="enn:FRE64_04070"/>
<reference evidence="4" key="1">
    <citation type="submission" date="2019-08" db="EMBL/GenBank/DDBJ databases">
        <title>Carotenoids and Carotenoid Binding Proteins in the Halophilic Cyanobacterium Euhalothece sp. ZM00.</title>
        <authorList>
            <person name="Cho S.M."/>
            <person name="Song J.Y."/>
            <person name="Park Y.-I."/>
        </authorList>
    </citation>
    <scope>NUCLEOTIDE SEQUENCE [LARGE SCALE GENOMIC DNA]</scope>
    <source>
        <strain evidence="4">Z-M001</strain>
    </source>
</reference>
<feature type="transmembrane region" description="Helical" evidence="2">
    <location>
        <begin position="6"/>
        <end position="27"/>
    </location>
</feature>
<feature type="transmembrane region" description="Helical" evidence="2">
    <location>
        <begin position="277"/>
        <end position="295"/>
    </location>
</feature>
<dbReference type="SUPFAM" id="SSF103481">
    <property type="entry name" value="Multidrug resistance efflux transporter EmrE"/>
    <property type="match status" value="2"/>
</dbReference>
<feature type="transmembrane region" description="Helical" evidence="2">
    <location>
        <begin position="34"/>
        <end position="55"/>
    </location>
</feature>
<evidence type="ECO:0000256" key="2">
    <source>
        <dbReference type="SAM" id="Phobius"/>
    </source>
</evidence>
<feature type="transmembrane region" description="Helical" evidence="2">
    <location>
        <begin position="153"/>
        <end position="174"/>
    </location>
</feature>
<protein>
    <submittedName>
        <fullName evidence="4">DMT family transporter</fullName>
    </submittedName>
</protein>
<dbReference type="AlphaFoldDB" id="A0A5B8NM70"/>
<name>A0A5B8NM70_9CHRO</name>
<keyword evidence="2" id="KW-0812">Transmembrane</keyword>
<evidence type="ECO:0000313" key="5">
    <source>
        <dbReference type="Proteomes" id="UP000318453"/>
    </source>
</evidence>
<dbReference type="PANTHER" id="PTHR22911">
    <property type="entry name" value="ACYL-MALONYL CONDENSING ENZYME-RELATED"/>
    <property type="match status" value="1"/>
</dbReference>
<evidence type="ECO:0000256" key="1">
    <source>
        <dbReference type="ARBA" id="ARBA00007362"/>
    </source>
</evidence>
<dbReference type="Proteomes" id="UP000318453">
    <property type="component" value="Chromosome"/>
</dbReference>
<organism evidence="4 5">
    <name type="scientific">Euhalothece natronophila Z-M001</name>
    <dbReference type="NCBI Taxonomy" id="522448"/>
    <lineage>
        <taxon>Bacteria</taxon>
        <taxon>Bacillati</taxon>
        <taxon>Cyanobacteriota</taxon>
        <taxon>Cyanophyceae</taxon>
        <taxon>Oscillatoriophycideae</taxon>
        <taxon>Chroococcales</taxon>
        <taxon>Halothecacae</taxon>
        <taxon>Halothece cluster</taxon>
        <taxon>Euhalothece</taxon>
    </lineage>
</organism>
<keyword evidence="2" id="KW-0472">Membrane</keyword>
<keyword evidence="2" id="KW-1133">Transmembrane helix</keyword>
<feature type="domain" description="EamA" evidence="3">
    <location>
        <begin position="6"/>
        <end position="138"/>
    </location>
</feature>
<dbReference type="PANTHER" id="PTHR22911:SF137">
    <property type="entry name" value="SOLUTE CARRIER FAMILY 35 MEMBER G2-RELATED"/>
    <property type="match status" value="1"/>
</dbReference>
<dbReference type="InterPro" id="IPR037185">
    <property type="entry name" value="EmrE-like"/>
</dbReference>
<dbReference type="EMBL" id="CP042326">
    <property type="protein sequence ID" value="QDZ39179.1"/>
    <property type="molecule type" value="Genomic_DNA"/>
</dbReference>
<feature type="transmembrane region" description="Helical" evidence="2">
    <location>
        <begin position="219"/>
        <end position="240"/>
    </location>
</feature>
<dbReference type="RefSeq" id="WP_146294785.1">
    <property type="nucleotide sequence ID" value="NZ_CP042326.1"/>
</dbReference>
<comment type="similarity">
    <text evidence="1">Belongs to the EamA transporter family.</text>
</comment>
<gene>
    <name evidence="4" type="ORF">FRE64_04070</name>
</gene>
<feature type="transmembrane region" description="Helical" evidence="2">
    <location>
        <begin position="252"/>
        <end position="270"/>
    </location>
</feature>
<dbReference type="OrthoDB" id="6235706at2"/>